<dbReference type="SUPFAM" id="SSF51735">
    <property type="entry name" value="NAD(P)-binding Rossmann-fold domains"/>
    <property type="match status" value="1"/>
</dbReference>
<dbReference type="InterPro" id="IPR050259">
    <property type="entry name" value="SDR"/>
</dbReference>
<reference evidence="4 5" key="1">
    <citation type="submission" date="2023-02" db="EMBL/GenBank/DDBJ databases">
        <title>Genome sequence of Sphingomonas naphthae.</title>
        <authorList>
            <person name="Kim S."/>
            <person name="Heo J."/>
            <person name="Kwon S.-W."/>
        </authorList>
    </citation>
    <scope>NUCLEOTIDE SEQUENCE [LARGE SCALE GENOMIC DNA]</scope>
    <source>
        <strain evidence="4 5">KACC 18716</strain>
    </source>
</reference>
<dbReference type="EMBL" id="CP117411">
    <property type="protein sequence ID" value="WCT74436.1"/>
    <property type="molecule type" value="Genomic_DNA"/>
</dbReference>
<accession>A0ABY7TN83</accession>
<dbReference type="PANTHER" id="PTHR42879">
    <property type="entry name" value="3-OXOACYL-(ACYL-CARRIER-PROTEIN) REDUCTASE"/>
    <property type="match status" value="1"/>
</dbReference>
<gene>
    <name evidence="4" type="ORF">PQ455_04180</name>
</gene>
<dbReference type="InterPro" id="IPR057326">
    <property type="entry name" value="KR_dom"/>
</dbReference>
<sequence>MSLQGKVAVVTGAARGLGRAIAIHLARDGAAVGVWDLNGAGAEETAAMIRDAGGQAVAAACNSAKADEIARALETTHDALGPVSILVNNAALSPFVKFEDITEKVWDDLMAINMKGPFLCCKAMIPDMLAGGWGRIINISSSSAQGGSPWHAHYAASKGGVIGFTKGLALEYAQRGITVNNVPPGFVNTEGLRESPVDVTMVSSISPMRHPGRPENIAAAVAFLASEDADYITGHTLSVNGGRYLN</sequence>
<protein>
    <submittedName>
        <fullName evidence="4">3-oxoacyl-ACP reductase FabG</fullName>
    </submittedName>
</protein>
<evidence type="ECO:0000256" key="1">
    <source>
        <dbReference type="ARBA" id="ARBA00006484"/>
    </source>
</evidence>
<dbReference type="PRINTS" id="PR00081">
    <property type="entry name" value="GDHRDH"/>
</dbReference>
<evidence type="ECO:0000259" key="3">
    <source>
        <dbReference type="SMART" id="SM00822"/>
    </source>
</evidence>
<dbReference type="RefSeq" id="WP_273689462.1">
    <property type="nucleotide sequence ID" value="NZ_CP117411.1"/>
</dbReference>
<dbReference type="PROSITE" id="PS00061">
    <property type="entry name" value="ADH_SHORT"/>
    <property type="match status" value="1"/>
</dbReference>
<proteinExistence type="inferred from homology"/>
<organism evidence="4 5">
    <name type="scientific">Sphingomonas naphthae</name>
    <dbReference type="NCBI Taxonomy" id="1813468"/>
    <lineage>
        <taxon>Bacteria</taxon>
        <taxon>Pseudomonadati</taxon>
        <taxon>Pseudomonadota</taxon>
        <taxon>Alphaproteobacteria</taxon>
        <taxon>Sphingomonadales</taxon>
        <taxon>Sphingomonadaceae</taxon>
        <taxon>Sphingomonas</taxon>
    </lineage>
</organism>
<evidence type="ECO:0000313" key="4">
    <source>
        <dbReference type="EMBL" id="WCT74436.1"/>
    </source>
</evidence>
<feature type="domain" description="Ketoreductase" evidence="3">
    <location>
        <begin position="6"/>
        <end position="185"/>
    </location>
</feature>
<dbReference type="NCBIfam" id="NF009466">
    <property type="entry name" value="PRK12826.1-2"/>
    <property type="match status" value="1"/>
</dbReference>
<name>A0ABY7TN83_9SPHN</name>
<comment type="similarity">
    <text evidence="1 2">Belongs to the short-chain dehydrogenases/reductases (SDR) family.</text>
</comment>
<keyword evidence="5" id="KW-1185">Reference proteome</keyword>
<dbReference type="PANTHER" id="PTHR42879:SF2">
    <property type="entry name" value="3-OXOACYL-[ACYL-CARRIER-PROTEIN] REDUCTASE FABG"/>
    <property type="match status" value="1"/>
</dbReference>
<dbReference type="InterPro" id="IPR020904">
    <property type="entry name" value="Sc_DH/Rdtase_CS"/>
</dbReference>
<dbReference type="SMART" id="SM00822">
    <property type="entry name" value="PKS_KR"/>
    <property type="match status" value="1"/>
</dbReference>
<dbReference type="InterPro" id="IPR036291">
    <property type="entry name" value="NAD(P)-bd_dom_sf"/>
</dbReference>
<dbReference type="PRINTS" id="PR00080">
    <property type="entry name" value="SDRFAMILY"/>
</dbReference>
<dbReference type="InterPro" id="IPR002347">
    <property type="entry name" value="SDR_fam"/>
</dbReference>
<dbReference type="Pfam" id="PF00106">
    <property type="entry name" value="adh_short"/>
    <property type="match status" value="1"/>
</dbReference>
<dbReference type="Proteomes" id="UP001220395">
    <property type="component" value="Chromosome"/>
</dbReference>
<evidence type="ECO:0000313" key="5">
    <source>
        <dbReference type="Proteomes" id="UP001220395"/>
    </source>
</evidence>
<dbReference type="Gene3D" id="3.40.50.720">
    <property type="entry name" value="NAD(P)-binding Rossmann-like Domain"/>
    <property type="match status" value="1"/>
</dbReference>
<evidence type="ECO:0000256" key="2">
    <source>
        <dbReference type="RuleBase" id="RU000363"/>
    </source>
</evidence>